<dbReference type="Proteomes" id="UP001432027">
    <property type="component" value="Unassembled WGS sequence"/>
</dbReference>
<proteinExistence type="predicted"/>
<feature type="region of interest" description="Disordered" evidence="1">
    <location>
        <begin position="1"/>
        <end position="20"/>
    </location>
</feature>
<organism evidence="2 3">
    <name type="scientific">Pristionchus entomophagus</name>
    <dbReference type="NCBI Taxonomy" id="358040"/>
    <lineage>
        <taxon>Eukaryota</taxon>
        <taxon>Metazoa</taxon>
        <taxon>Ecdysozoa</taxon>
        <taxon>Nematoda</taxon>
        <taxon>Chromadorea</taxon>
        <taxon>Rhabditida</taxon>
        <taxon>Rhabditina</taxon>
        <taxon>Diplogasteromorpha</taxon>
        <taxon>Diplogasteroidea</taxon>
        <taxon>Neodiplogasteridae</taxon>
        <taxon>Pristionchus</taxon>
    </lineage>
</organism>
<protein>
    <submittedName>
        <fullName evidence="2">Uncharacterized protein</fullName>
    </submittedName>
</protein>
<evidence type="ECO:0000256" key="1">
    <source>
        <dbReference type="SAM" id="MobiDB-lite"/>
    </source>
</evidence>
<evidence type="ECO:0000313" key="3">
    <source>
        <dbReference type="Proteomes" id="UP001432027"/>
    </source>
</evidence>
<gene>
    <name evidence="2" type="ORF">PENTCL1PPCAC_25096</name>
</gene>
<name>A0AAV5U944_9BILA</name>
<reference evidence="2" key="1">
    <citation type="submission" date="2023-10" db="EMBL/GenBank/DDBJ databases">
        <title>Genome assembly of Pristionchus species.</title>
        <authorList>
            <person name="Yoshida K."/>
            <person name="Sommer R.J."/>
        </authorList>
    </citation>
    <scope>NUCLEOTIDE SEQUENCE</scope>
    <source>
        <strain evidence="2">RS0144</strain>
    </source>
</reference>
<dbReference type="EMBL" id="BTSX01000006">
    <property type="protein sequence ID" value="GMT02922.1"/>
    <property type="molecule type" value="Genomic_DNA"/>
</dbReference>
<feature type="non-terminal residue" evidence="2">
    <location>
        <position position="1"/>
    </location>
</feature>
<comment type="caution">
    <text evidence="2">The sequence shown here is derived from an EMBL/GenBank/DDBJ whole genome shotgun (WGS) entry which is preliminary data.</text>
</comment>
<dbReference type="AlphaFoldDB" id="A0AAV5U944"/>
<evidence type="ECO:0000313" key="2">
    <source>
        <dbReference type="EMBL" id="GMT02922.1"/>
    </source>
</evidence>
<sequence>DDVGGNEQSRDEVEGLPLQGKTDSHLCDHILLVREKSHVDFQIRERPLIVLLVVLQQGARMLHGSQSQLLRTVAPRGDLEGALLSVEGKVRYMDTAHERDDLWIGEGNTAISSNVDSGSHGAEHVHPIQHVECDDIRHPDGIRRQPRLVETIEDRLVPTESRVMPHLTDMEQDLDGLCLLLKGDDVDELTLVLHDHLVIWRCRSE</sequence>
<accession>A0AAV5U944</accession>
<keyword evidence="3" id="KW-1185">Reference proteome</keyword>